<evidence type="ECO:0000256" key="3">
    <source>
        <dbReference type="ARBA" id="ARBA00004496"/>
    </source>
</evidence>
<dbReference type="GO" id="GO:0015937">
    <property type="term" value="P:coenzyme A biosynthetic process"/>
    <property type="evidence" value="ECO:0007669"/>
    <property type="project" value="UniProtKB-UniRule"/>
</dbReference>
<comment type="catalytic activity">
    <reaction evidence="1 16">
        <text>(R)-pantothenate + ATP = (R)-4'-phosphopantothenate + ADP + H(+)</text>
        <dbReference type="Rhea" id="RHEA:16373"/>
        <dbReference type="ChEBI" id="CHEBI:10986"/>
        <dbReference type="ChEBI" id="CHEBI:15378"/>
        <dbReference type="ChEBI" id="CHEBI:29032"/>
        <dbReference type="ChEBI" id="CHEBI:30616"/>
        <dbReference type="ChEBI" id="CHEBI:456216"/>
        <dbReference type="EC" id="2.7.1.33"/>
    </reaction>
</comment>
<dbReference type="GO" id="GO:0005524">
    <property type="term" value="F:ATP binding"/>
    <property type="evidence" value="ECO:0007669"/>
    <property type="project" value="UniProtKB-UniRule"/>
</dbReference>
<evidence type="ECO:0000256" key="12">
    <source>
        <dbReference type="ARBA" id="ARBA00022958"/>
    </source>
</evidence>
<keyword evidence="9 16" id="KW-0547">Nucleotide-binding</keyword>
<evidence type="ECO:0000256" key="9">
    <source>
        <dbReference type="ARBA" id="ARBA00022741"/>
    </source>
</evidence>
<organism evidence="17 18">
    <name type="scientific">Alteracholeplasma palmae (strain ATCC 49389 / J233)</name>
    <name type="common">Acholeplasma palmae</name>
    <dbReference type="NCBI Taxonomy" id="1318466"/>
    <lineage>
        <taxon>Bacteria</taxon>
        <taxon>Bacillati</taxon>
        <taxon>Mycoplasmatota</taxon>
        <taxon>Mollicutes</taxon>
        <taxon>Acholeplasmatales</taxon>
        <taxon>Acholeplasmataceae</taxon>
        <taxon>Acholeplasma</taxon>
    </lineage>
</organism>
<keyword evidence="11 16" id="KW-0067">ATP-binding</keyword>
<dbReference type="HAMAP" id="MF_01274">
    <property type="entry name" value="Pantothen_kinase_3"/>
    <property type="match status" value="1"/>
</dbReference>
<dbReference type="GO" id="GO:0005737">
    <property type="term" value="C:cytoplasm"/>
    <property type="evidence" value="ECO:0007669"/>
    <property type="project" value="UniProtKB-SubCell"/>
</dbReference>
<comment type="subunit">
    <text evidence="5 16">Homodimer.</text>
</comment>
<dbReference type="EC" id="2.7.1.33" evidence="6 16"/>
<dbReference type="HOGENOM" id="CLU_066627_1_0_14"/>
<dbReference type="NCBIfam" id="NF009855">
    <property type="entry name" value="PRK13321.1"/>
    <property type="match status" value="1"/>
</dbReference>
<dbReference type="PANTHER" id="PTHR34265">
    <property type="entry name" value="TYPE III PANTOTHENATE KINASE"/>
    <property type="match status" value="1"/>
</dbReference>
<evidence type="ECO:0000256" key="1">
    <source>
        <dbReference type="ARBA" id="ARBA00001206"/>
    </source>
</evidence>
<feature type="binding site" evidence="16">
    <location>
        <position position="177"/>
    </location>
    <ligand>
        <name>substrate</name>
    </ligand>
</feature>
<evidence type="ECO:0000313" key="18">
    <source>
        <dbReference type="Proteomes" id="UP000032740"/>
    </source>
</evidence>
<keyword evidence="16" id="KW-0479">Metal-binding</keyword>
<name>U4KPW4_ALTPJ</name>
<dbReference type="Proteomes" id="UP000032740">
    <property type="component" value="Chromosome"/>
</dbReference>
<dbReference type="UniPathway" id="UPA00241">
    <property type="reaction ID" value="UER00352"/>
</dbReference>
<dbReference type="InterPro" id="IPR043129">
    <property type="entry name" value="ATPase_NBD"/>
</dbReference>
<dbReference type="Gene3D" id="3.30.420.40">
    <property type="match status" value="2"/>
</dbReference>
<feature type="binding site" evidence="16">
    <location>
        <begin position="6"/>
        <end position="13"/>
    </location>
    <ligand>
        <name>ATP</name>
        <dbReference type="ChEBI" id="CHEBI:30616"/>
    </ligand>
</feature>
<comment type="similarity">
    <text evidence="14 16">Belongs to the type III pantothenate kinase family.</text>
</comment>
<evidence type="ECO:0000256" key="4">
    <source>
        <dbReference type="ARBA" id="ARBA00005225"/>
    </source>
</evidence>
<protein>
    <recommendedName>
        <fullName evidence="15 16">Type III pantothenate kinase</fullName>
        <ecNumber evidence="6 16">2.7.1.33</ecNumber>
    </recommendedName>
    <alternativeName>
        <fullName evidence="16">PanK-III</fullName>
    </alternativeName>
    <alternativeName>
        <fullName evidence="16">Pantothenic acid kinase</fullName>
    </alternativeName>
</protein>
<comment type="cofactor">
    <cofactor evidence="2">
        <name>K(+)</name>
        <dbReference type="ChEBI" id="CHEBI:29103"/>
    </cofactor>
</comment>
<keyword evidence="13 16" id="KW-0173">Coenzyme A biosynthesis</keyword>
<dbReference type="GO" id="GO:0004594">
    <property type="term" value="F:pantothenate kinase activity"/>
    <property type="evidence" value="ECO:0007669"/>
    <property type="project" value="UniProtKB-UniRule"/>
</dbReference>
<reference evidence="17 18" key="1">
    <citation type="journal article" date="2013" name="J. Mol. Microbiol. Biotechnol.">
        <title>Analysis of the Complete Genomes of Acholeplasma brassicae , A. palmae and A. laidlawii and Their Comparison to the Obligate Parasites from ' Candidatus Phytoplasma'.</title>
        <authorList>
            <person name="Kube M."/>
            <person name="Siewert C."/>
            <person name="Migdoll A.M."/>
            <person name="Duduk B."/>
            <person name="Holz S."/>
            <person name="Rabus R."/>
            <person name="Seemuller E."/>
            <person name="Mitrovic J."/>
            <person name="Muller I."/>
            <person name="Buttner C."/>
            <person name="Reinhardt R."/>
        </authorList>
    </citation>
    <scope>NUCLEOTIDE SEQUENCE [LARGE SCALE GENOMIC DNA]</scope>
    <source>
        <strain evidence="17 18">J233</strain>
    </source>
</reference>
<keyword evidence="7 16" id="KW-0963">Cytoplasm</keyword>
<dbReference type="STRING" id="1318466.BN85407630"/>
<dbReference type="Pfam" id="PF03309">
    <property type="entry name" value="Pan_kinase"/>
    <property type="match status" value="1"/>
</dbReference>
<gene>
    <name evidence="16 17" type="primary">coaX</name>
    <name evidence="17" type="ORF">BN85407630</name>
</gene>
<evidence type="ECO:0000256" key="16">
    <source>
        <dbReference type="HAMAP-Rule" id="MF_01274"/>
    </source>
</evidence>
<dbReference type="PANTHER" id="PTHR34265:SF1">
    <property type="entry name" value="TYPE III PANTOTHENATE KINASE"/>
    <property type="match status" value="1"/>
</dbReference>
<keyword evidence="10 16" id="KW-0418">Kinase</keyword>
<evidence type="ECO:0000256" key="7">
    <source>
        <dbReference type="ARBA" id="ARBA00022490"/>
    </source>
</evidence>
<dbReference type="InterPro" id="IPR004619">
    <property type="entry name" value="Type_III_PanK"/>
</dbReference>
<evidence type="ECO:0000256" key="11">
    <source>
        <dbReference type="ARBA" id="ARBA00022840"/>
    </source>
</evidence>
<evidence type="ECO:0000313" key="17">
    <source>
        <dbReference type="EMBL" id="CCV64340.1"/>
    </source>
</evidence>
<comment type="pathway">
    <text evidence="4 16">Cofactor biosynthesis; coenzyme A biosynthesis; CoA from (R)-pantothenate: step 1/5.</text>
</comment>
<evidence type="ECO:0000256" key="5">
    <source>
        <dbReference type="ARBA" id="ARBA00011738"/>
    </source>
</evidence>
<evidence type="ECO:0000256" key="13">
    <source>
        <dbReference type="ARBA" id="ARBA00022993"/>
    </source>
</evidence>
<dbReference type="RefSeq" id="WP_026659091.1">
    <property type="nucleotide sequence ID" value="NC_022538.1"/>
</dbReference>
<keyword evidence="18" id="KW-1185">Reference proteome</keyword>
<keyword evidence="12 16" id="KW-0630">Potassium</keyword>
<accession>U4KPW4</accession>
<proteinExistence type="inferred from homology"/>
<feature type="binding site" evidence="16">
    <location>
        <position position="123"/>
    </location>
    <ligand>
        <name>K(+)</name>
        <dbReference type="ChEBI" id="CHEBI:29103"/>
    </ligand>
</feature>
<dbReference type="GO" id="GO:0046872">
    <property type="term" value="F:metal ion binding"/>
    <property type="evidence" value="ECO:0007669"/>
    <property type="project" value="UniProtKB-KW"/>
</dbReference>
<evidence type="ECO:0000256" key="15">
    <source>
        <dbReference type="ARBA" id="ARBA00040883"/>
    </source>
</evidence>
<comment type="caution">
    <text evidence="16">Lacks conserved residue(s) required for the propagation of feature annotation.</text>
</comment>
<comment type="function">
    <text evidence="16">Catalyzes the phosphorylation of pantothenate (Pan), the first step in CoA biosynthesis.</text>
</comment>
<dbReference type="OrthoDB" id="9804707at2"/>
<evidence type="ECO:0000256" key="8">
    <source>
        <dbReference type="ARBA" id="ARBA00022679"/>
    </source>
</evidence>
<feature type="binding site" evidence="16">
    <location>
        <begin position="102"/>
        <end position="105"/>
    </location>
    <ligand>
        <name>substrate</name>
    </ligand>
</feature>
<dbReference type="AlphaFoldDB" id="U4KPW4"/>
<comment type="cofactor">
    <cofactor evidence="16">
        <name>NH4(+)</name>
        <dbReference type="ChEBI" id="CHEBI:28938"/>
    </cofactor>
    <cofactor evidence="16">
        <name>K(+)</name>
        <dbReference type="ChEBI" id="CHEBI:29103"/>
    </cofactor>
    <text evidence="16">A monovalent cation. Ammonium or potassium.</text>
</comment>
<feature type="active site" description="Proton acceptor" evidence="16">
    <location>
        <position position="104"/>
    </location>
</feature>
<dbReference type="KEGG" id="apal:BN85407630"/>
<dbReference type="SUPFAM" id="SSF53067">
    <property type="entry name" value="Actin-like ATPase domain"/>
    <property type="match status" value="2"/>
</dbReference>
<dbReference type="CDD" id="cd24015">
    <property type="entry name" value="ASKHA_NBD_PanK-III"/>
    <property type="match status" value="1"/>
</dbReference>
<evidence type="ECO:0000256" key="14">
    <source>
        <dbReference type="ARBA" id="ARBA00038036"/>
    </source>
</evidence>
<dbReference type="EMBL" id="FO681347">
    <property type="protein sequence ID" value="CCV64340.1"/>
    <property type="molecule type" value="Genomic_DNA"/>
</dbReference>
<evidence type="ECO:0000256" key="10">
    <source>
        <dbReference type="ARBA" id="ARBA00022777"/>
    </source>
</evidence>
<comment type="subcellular location">
    <subcellularLocation>
        <location evidence="3 16">Cytoplasm</location>
    </subcellularLocation>
</comment>
<feature type="binding site" evidence="16">
    <location>
        <position position="126"/>
    </location>
    <ligand>
        <name>ATP</name>
        <dbReference type="ChEBI" id="CHEBI:30616"/>
    </ligand>
</feature>
<sequence>MILLLDVGNTSVYMGLSDGKELVETYRMLTESVKTPDEYYVTLKSILDVDLITDIALSSVVPRVTETLRRMCVKYLKKEPLIVGPGIKTGLKIKTDNPREVGSDLICDAAAVADNKKPVLVIDLGTANKFIYIKDRAITGAIISTGIQVSRQALIGNTALLPDVDVTVPAKVLGTNTVTCMQSGLTYGTAAMIDGLIERIQEEVKEEFDIILTGGLSVIIKDLCKTKLVRDQRLVLKGLLSIYLRNQA</sequence>
<evidence type="ECO:0000256" key="6">
    <source>
        <dbReference type="ARBA" id="ARBA00012102"/>
    </source>
</evidence>
<dbReference type="NCBIfam" id="TIGR00671">
    <property type="entry name" value="baf"/>
    <property type="match status" value="1"/>
</dbReference>
<evidence type="ECO:0000256" key="2">
    <source>
        <dbReference type="ARBA" id="ARBA00001958"/>
    </source>
</evidence>
<keyword evidence="8 16" id="KW-0808">Transferase</keyword>